<keyword evidence="4" id="KW-1185">Reference proteome</keyword>
<reference evidence="3 4" key="1">
    <citation type="journal article" date="2019" name="Emerg. Microbes Infect.">
        <title>Comprehensive subspecies identification of 175 nontuberculous mycobacteria species based on 7547 genomic profiles.</title>
        <authorList>
            <person name="Matsumoto Y."/>
            <person name="Kinjo T."/>
            <person name="Motooka D."/>
            <person name="Nabeya D."/>
            <person name="Jung N."/>
            <person name="Uechi K."/>
            <person name="Horii T."/>
            <person name="Iida T."/>
            <person name="Fujita J."/>
            <person name="Nakamura S."/>
        </authorList>
    </citation>
    <scope>NUCLEOTIDE SEQUENCE [LARGE SCALE GENOMIC DNA]</scope>
    <source>
        <strain evidence="3 4">JCM 30275</strain>
    </source>
</reference>
<keyword evidence="1" id="KW-0732">Signal</keyword>
<sequence>MNGPTSAAMWKTLAAAAVVPMTIVLAAQAQATPANTYEFLKQLGMDGLKIDGQAAIQDGYDICRFMKPPDGGALWDAAKKVRSEHPDWTIDQALLFSTRATQFICPDRESFPD</sequence>
<proteinExistence type="predicted"/>
<feature type="signal peptide" evidence="1">
    <location>
        <begin position="1"/>
        <end position="31"/>
    </location>
</feature>
<feature type="domain" description="DUF732" evidence="2">
    <location>
        <begin position="38"/>
        <end position="107"/>
    </location>
</feature>
<evidence type="ECO:0000259" key="2">
    <source>
        <dbReference type="Pfam" id="PF05305"/>
    </source>
</evidence>
<name>A0A6N4WF92_9MYCO</name>
<dbReference type="EMBL" id="AP022620">
    <property type="protein sequence ID" value="BBZ78602.1"/>
    <property type="molecule type" value="Genomic_DNA"/>
</dbReference>
<dbReference type="Pfam" id="PF05305">
    <property type="entry name" value="DUF732"/>
    <property type="match status" value="1"/>
</dbReference>
<accession>A0A6N4WF92</accession>
<dbReference type="AlphaFoldDB" id="A0A6N4WF92"/>
<organism evidence="3 4">
    <name type="scientific">Mycolicibacterium anyangense</name>
    <dbReference type="NCBI Taxonomy" id="1431246"/>
    <lineage>
        <taxon>Bacteria</taxon>
        <taxon>Bacillati</taxon>
        <taxon>Actinomycetota</taxon>
        <taxon>Actinomycetes</taxon>
        <taxon>Mycobacteriales</taxon>
        <taxon>Mycobacteriaceae</taxon>
        <taxon>Mycolicibacterium</taxon>
    </lineage>
</organism>
<evidence type="ECO:0000256" key="1">
    <source>
        <dbReference type="SAM" id="SignalP"/>
    </source>
</evidence>
<protein>
    <recommendedName>
        <fullName evidence="2">DUF732 domain-containing protein</fullName>
    </recommendedName>
</protein>
<feature type="chain" id="PRO_5039115241" description="DUF732 domain-containing protein" evidence="1">
    <location>
        <begin position="32"/>
        <end position="113"/>
    </location>
</feature>
<dbReference type="Proteomes" id="UP000467249">
    <property type="component" value="Chromosome"/>
</dbReference>
<dbReference type="InterPro" id="IPR007969">
    <property type="entry name" value="DUF732"/>
</dbReference>
<dbReference type="KEGG" id="many:MANY_39390"/>
<evidence type="ECO:0000313" key="4">
    <source>
        <dbReference type="Proteomes" id="UP000467249"/>
    </source>
</evidence>
<evidence type="ECO:0000313" key="3">
    <source>
        <dbReference type="EMBL" id="BBZ78602.1"/>
    </source>
</evidence>
<gene>
    <name evidence="3" type="ORF">MANY_39390</name>
</gene>